<evidence type="ECO:0000256" key="1">
    <source>
        <dbReference type="ARBA" id="ARBA00011245"/>
    </source>
</evidence>
<dbReference type="CDD" id="cd05117">
    <property type="entry name" value="STKc_CAMK"/>
    <property type="match status" value="1"/>
</dbReference>
<dbReference type="PANTHER" id="PTHR24347">
    <property type="entry name" value="SERINE/THREONINE-PROTEIN KINASE"/>
    <property type="match status" value="1"/>
</dbReference>
<dbReference type="PROSITE" id="PS50011">
    <property type="entry name" value="PROTEIN_KINASE_DOM"/>
    <property type="match status" value="1"/>
</dbReference>
<dbReference type="InterPro" id="IPR008271">
    <property type="entry name" value="Ser/Thr_kinase_AS"/>
</dbReference>
<evidence type="ECO:0000256" key="3">
    <source>
        <dbReference type="ARBA" id="ARBA00022840"/>
    </source>
</evidence>
<evidence type="ECO:0000313" key="10">
    <source>
        <dbReference type="Proteomes" id="UP001178507"/>
    </source>
</evidence>
<dbReference type="PROSITE" id="PS00107">
    <property type="entry name" value="PROTEIN_KINASE_ATP"/>
    <property type="match status" value="1"/>
</dbReference>
<dbReference type="Pfam" id="PF00498">
    <property type="entry name" value="FHA"/>
    <property type="match status" value="1"/>
</dbReference>
<dbReference type="Gene3D" id="1.10.510.10">
    <property type="entry name" value="Transferase(Phosphotransferase) domain 1"/>
    <property type="match status" value="1"/>
</dbReference>
<gene>
    <name evidence="9" type="ORF">EVOR1521_LOCUS10282</name>
</gene>
<evidence type="ECO:0000256" key="5">
    <source>
        <dbReference type="RuleBase" id="RU000304"/>
    </source>
</evidence>
<dbReference type="Pfam" id="PF00069">
    <property type="entry name" value="Pkinase"/>
    <property type="match status" value="1"/>
</dbReference>
<dbReference type="PROSITE" id="PS00108">
    <property type="entry name" value="PROTEIN_KINASE_ST"/>
    <property type="match status" value="1"/>
</dbReference>
<reference evidence="9" key="1">
    <citation type="submission" date="2023-08" db="EMBL/GenBank/DDBJ databases">
        <authorList>
            <person name="Chen Y."/>
            <person name="Shah S."/>
            <person name="Dougan E. K."/>
            <person name="Thang M."/>
            <person name="Chan C."/>
        </authorList>
    </citation>
    <scope>NUCLEOTIDE SEQUENCE</scope>
</reference>
<dbReference type="EMBL" id="CAUJNA010000977">
    <property type="protein sequence ID" value="CAJ1383072.1"/>
    <property type="molecule type" value="Genomic_DNA"/>
</dbReference>
<evidence type="ECO:0000256" key="6">
    <source>
        <dbReference type="SAM" id="MobiDB-lite"/>
    </source>
</evidence>
<dbReference type="GO" id="GO:0005524">
    <property type="term" value="F:ATP binding"/>
    <property type="evidence" value="ECO:0007669"/>
    <property type="project" value="UniProtKB-UniRule"/>
</dbReference>
<organism evidence="9 10">
    <name type="scientific">Effrenium voratum</name>
    <dbReference type="NCBI Taxonomy" id="2562239"/>
    <lineage>
        <taxon>Eukaryota</taxon>
        <taxon>Sar</taxon>
        <taxon>Alveolata</taxon>
        <taxon>Dinophyceae</taxon>
        <taxon>Suessiales</taxon>
        <taxon>Symbiodiniaceae</taxon>
        <taxon>Effrenium</taxon>
    </lineage>
</organism>
<keyword evidence="5" id="KW-0723">Serine/threonine-protein kinase</keyword>
<dbReference type="InterPro" id="IPR000253">
    <property type="entry name" value="FHA_dom"/>
</dbReference>
<feature type="domain" description="Protein kinase" evidence="8">
    <location>
        <begin position="166"/>
        <end position="433"/>
    </location>
</feature>
<dbReference type="SUPFAM" id="SSF49879">
    <property type="entry name" value="SMAD/FHA domain"/>
    <property type="match status" value="1"/>
</dbReference>
<dbReference type="InterPro" id="IPR017441">
    <property type="entry name" value="Protein_kinase_ATP_BS"/>
</dbReference>
<dbReference type="Gene3D" id="2.60.200.20">
    <property type="match status" value="1"/>
</dbReference>
<dbReference type="SMART" id="SM00220">
    <property type="entry name" value="S_TKc"/>
    <property type="match status" value="1"/>
</dbReference>
<dbReference type="SMART" id="SM00240">
    <property type="entry name" value="FHA"/>
    <property type="match status" value="1"/>
</dbReference>
<protein>
    <submittedName>
        <fullName evidence="9">Uncharacterized protein</fullName>
    </submittedName>
</protein>
<evidence type="ECO:0000313" key="9">
    <source>
        <dbReference type="EMBL" id="CAJ1383072.1"/>
    </source>
</evidence>
<feature type="compositionally biased region" description="Polar residues" evidence="6">
    <location>
        <begin position="11"/>
        <end position="21"/>
    </location>
</feature>
<feature type="domain" description="FHA" evidence="7">
    <location>
        <begin position="53"/>
        <end position="102"/>
    </location>
</feature>
<feature type="region of interest" description="Disordered" evidence="6">
    <location>
        <begin position="1"/>
        <end position="21"/>
    </location>
</feature>
<dbReference type="Proteomes" id="UP001178507">
    <property type="component" value="Unassembled WGS sequence"/>
</dbReference>
<evidence type="ECO:0000259" key="8">
    <source>
        <dbReference type="PROSITE" id="PS50011"/>
    </source>
</evidence>
<feature type="binding site" evidence="4">
    <location>
        <position position="195"/>
    </location>
    <ligand>
        <name>ATP</name>
        <dbReference type="ChEBI" id="CHEBI:30616"/>
    </ligand>
</feature>
<sequence>MTDVKEMHETPVTQTQMFKASSQAADEPVQAVLVALRGAEPAEFKFQADTAEVLVGRNPKCQVQAKDKHVSSQHLRIYRDERLRFYVEELASSGCFINNQFVRQGEHRALRHGDAITIATNASSSQEAFASLIFRVMVRKNSEGTEVRREADLRNLVSDDWVPKNWDISHELGTGNFSEVKLGIEVKEGKKYAMKIIDKKKFLQFQHKRGSVLSLNDEADMMKSLSHPNIVTCRTWFQTEAHMYIALELVEGGDLLKNLLEDGCFQEVQAARIFLMICNAVSYLHERQLVHRDLKPENILLTSKDRETMVAKLADFGLARQNLKSRDCRTFCGTPHYFAPEVITTFTDTNTKAGYGKEVDMWSLGVILYILLSSTPPFEEEGLYNQIVEGRYEFDVQEWTCVSPEAKELVQQMMTVSPSKRINIQQALNHPWLKFVRFTPTPMRSGAGFERPPAQEPAAKRRKSDAAM</sequence>
<comment type="caution">
    <text evidence="9">The sequence shown here is derived from an EMBL/GenBank/DDBJ whole genome shotgun (WGS) entry which is preliminary data.</text>
</comment>
<dbReference type="CDD" id="cd00060">
    <property type="entry name" value="FHA"/>
    <property type="match status" value="1"/>
</dbReference>
<keyword evidence="2 4" id="KW-0547">Nucleotide-binding</keyword>
<dbReference type="FunFam" id="1.10.510.10:FF:000571">
    <property type="entry name" value="Maternal embryonic leucine zipper kinase"/>
    <property type="match status" value="1"/>
</dbReference>
<keyword evidence="5" id="KW-0808">Transferase</keyword>
<evidence type="ECO:0000259" key="7">
    <source>
        <dbReference type="PROSITE" id="PS50006"/>
    </source>
</evidence>
<dbReference type="GO" id="GO:0004674">
    <property type="term" value="F:protein serine/threonine kinase activity"/>
    <property type="evidence" value="ECO:0007669"/>
    <property type="project" value="UniProtKB-KW"/>
</dbReference>
<proteinExistence type="inferred from homology"/>
<dbReference type="InterPro" id="IPR000719">
    <property type="entry name" value="Prot_kinase_dom"/>
</dbReference>
<evidence type="ECO:0000256" key="4">
    <source>
        <dbReference type="PROSITE-ProRule" id="PRU10141"/>
    </source>
</evidence>
<dbReference type="InterPro" id="IPR008984">
    <property type="entry name" value="SMAD_FHA_dom_sf"/>
</dbReference>
<name>A0AA36MTA2_9DINO</name>
<accession>A0AA36MTA2</accession>
<dbReference type="PROSITE" id="PS50006">
    <property type="entry name" value="FHA_DOMAIN"/>
    <property type="match status" value="1"/>
</dbReference>
<evidence type="ECO:0000256" key="2">
    <source>
        <dbReference type="ARBA" id="ARBA00022741"/>
    </source>
</evidence>
<comment type="similarity">
    <text evidence="5">Belongs to the protein kinase superfamily.</text>
</comment>
<keyword evidence="3 4" id="KW-0067">ATP-binding</keyword>
<dbReference type="AlphaFoldDB" id="A0AA36MTA2"/>
<feature type="region of interest" description="Disordered" evidence="6">
    <location>
        <begin position="445"/>
        <end position="468"/>
    </location>
</feature>
<keyword evidence="5" id="KW-0418">Kinase</keyword>
<dbReference type="InterPro" id="IPR011009">
    <property type="entry name" value="Kinase-like_dom_sf"/>
</dbReference>
<keyword evidence="10" id="KW-1185">Reference proteome</keyword>
<comment type="subunit">
    <text evidence="1">Monomer.</text>
</comment>
<dbReference type="SUPFAM" id="SSF56112">
    <property type="entry name" value="Protein kinase-like (PK-like)"/>
    <property type="match status" value="1"/>
</dbReference>